<organism evidence="1 2">
    <name type="scientific">Zizania palustris</name>
    <name type="common">Northern wild rice</name>
    <dbReference type="NCBI Taxonomy" id="103762"/>
    <lineage>
        <taxon>Eukaryota</taxon>
        <taxon>Viridiplantae</taxon>
        <taxon>Streptophyta</taxon>
        <taxon>Embryophyta</taxon>
        <taxon>Tracheophyta</taxon>
        <taxon>Spermatophyta</taxon>
        <taxon>Magnoliopsida</taxon>
        <taxon>Liliopsida</taxon>
        <taxon>Poales</taxon>
        <taxon>Poaceae</taxon>
        <taxon>BOP clade</taxon>
        <taxon>Oryzoideae</taxon>
        <taxon>Oryzeae</taxon>
        <taxon>Zizaniinae</taxon>
        <taxon>Zizania</taxon>
    </lineage>
</organism>
<dbReference type="GO" id="GO:0009073">
    <property type="term" value="P:aromatic amino acid family biosynthetic process"/>
    <property type="evidence" value="ECO:0007669"/>
    <property type="project" value="InterPro"/>
</dbReference>
<evidence type="ECO:0000313" key="2">
    <source>
        <dbReference type="Proteomes" id="UP000729402"/>
    </source>
</evidence>
<name>A0A8J5RE89_ZIZPA</name>
<dbReference type="GO" id="GO:0005737">
    <property type="term" value="C:cytoplasm"/>
    <property type="evidence" value="ECO:0007669"/>
    <property type="project" value="TreeGrafter"/>
</dbReference>
<dbReference type="PANTHER" id="PTHR21145:SF0">
    <property type="entry name" value="CHORISMATE MUTASE 1, CHLOROPLASTIC"/>
    <property type="match status" value="1"/>
</dbReference>
<accession>A0A8J5RE89</accession>
<gene>
    <name evidence="1" type="ORF">GUJ93_ZPchr0009g1351</name>
</gene>
<comment type="caution">
    <text evidence="1">The sequence shown here is derived from an EMBL/GenBank/DDBJ whole genome shotgun (WGS) entry which is preliminary data.</text>
</comment>
<dbReference type="GO" id="GO:0004106">
    <property type="term" value="F:chorismate mutase activity"/>
    <property type="evidence" value="ECO:0007669"/>
    <property type="project" value="InterPro"/>
</dbReference>
<dbReference type="InterPro" id="IPR008238">
    <property type="entry name" value="Chorismate_mutase_AroQ_euk"/>
</dbReference>
<proteinExistence type="predicted"/>
<evidence type="ECO:0008006" key="3">
    <source>
        <dbReference type="Google" id="ProtNLM"/>
    </source>
</evidence>
<dbReference type="Proteomes" id="UP000729402">
    <property type="component" value="Unassembled WGS sequence"/>
</dbReference>
<dbReference type="PROSITE" id="PS51169">
    <property type="entry name" value="CHORISMATE_MUT_3"/>
    <property type="match status" value="1"/>
</dbReference>
<reference evidence="1" key="1">
    <citation type="journal article" date="2021" name="bioRxiv">
        <title>Whole Genome Assembly and Annotation of Northern Wild Rice, Zizania palustris L., Supports a Whole Genome Duplication in the Zizania Genus.</title>
        <authorList>
            <person name="Haas M."/>
            <person name="Kono T."/>
            <person name="Macchietto M."/>
            <person name="Millas R."/>
            <person name="McGilp L."/>
            <person name="Shao M."/>
            <person name="Duquette J."/>
            <person name="Hirsch C.N."/>
            <person name="Kimball J."/>
        </authorList>
    </citation>
    <scope>NUCLEOTIDE SEQUENCE</scope>
    <source>
        <tissue evidence="1">Fresh leaf tissue</tissue>
    </source>
</reference>
<sequence>MDCLDAFSGFQRDIVRNQREHLVLLLANAAGDGESPRPEGFGSWGNLFFEVLWRKEWLHVRKLTGLRAGGKKSDESDFLTLDSIRRMLIQLEDTIIFNLLERSQFSYNPATYDRNTSGIAGFNGSLIEVVSCDMLTGIIFSGSASCCCFHQVNKQIWDVYFDDLLPRLVSKGSDGNCGSSACCDTIILQALSKRIHYGKFVAEAKFWESPDKYSADEDKLMEMLTYKEVEENVMRCVRFKALTFGRVVVTDASPLADLPPKMKPDLVVELYDKWHQGSGSALPPEEAGLGLSFAYLSQAIISYCNPQVVSVSSAVSGKRCSCNLKGGSRELKVAINVNIKLDTQFWRSKEGQSPRACPKSLTFLLQISPAPPPPHLPDATSAPPGCRLHISLLPGHHLRTARLPPLHLPAIWPPPPPAVLQGYLWEADKIRFLEAWIDVGKPTRH</sequence>
<keyword evidence="2" id="KW-1185">Reference proteome</keyword>
<evidence type="ECO:0000313" key="1">
    <source>
        <dbReference type="EMBL" id="KAG8048388.1"/>
    </source>
</evidence>
<protein>
    <recommendedName>
        <fullName evidence="3">Chorismate mutase</fullName>
    </recommendedName>
</protein>
<dbReference type="PANTHER" id="PTHR21145">
    <property type="entry name" value="CHORISMATE MUTASE"/>
    <property type="match status" value="1"/>
</dbReference>
<dbReference type="AlphaFoldDB" id="A0A8J5RE89"/>
<dbReference type="EMBL" id="JAAALK010000289">
    <property type="protein sequence ID" value="KAG8048388.1"/>
    <property type="molecule type" value="Genomic_DNA"/>
</dbReference>
<reference evidence="1" key="2">
    <citation type="submission" date="2021-02" db="EMBL/GenBank/DDBJ databases">
        <authorList>
            <person name="Kimball J.A."/>
            <person name="Haas M.W."/>
            <person name="Macchietto M."/>
            <person name="Kono T."/>
            <person name="Duquette J."/>
            <person name="Shao M."/>
        </authorList>
    </citation>
    <scope>NUCLEOTIDE SEQUENCE</scope>
    <source>
        <tissue evidence="1">Fresh leaf tissue</tissue>
    </source>
</reference>
<dbReference type="OrthoDB" id="191918at2759"/>